<feature type="region of interest" description="Disordered" evidence="2">
    <location>
        <begin position="144"/>
        <end position="169"/>
    </location>
</feature>
<dbReference type="CDD" id="cd11650">
    <property type="entry name" value="AT4G37440_like"/>
    <property type="match status" value="1"/>
</dbReference>
<feature type="compositionally biased region" description="Basic residues" evidence="2">
    <location>
        <begin position="157"/>
        <end position="169"/>
    </location>
</feature>
<dbReference type="Proteomes" id="UP000807115">
    <property type="component" value="Chromosome 8"/>
</dbReference>
<feature type="compositionally biased region" description="Polar residues" evidence="2">
    <location>
        <begin position="697"/>
        <end position="707"/>
    </location>
</feature>
<reference evidence="3" key="2">
    <citation type="submission" date="2020-10" db="EMBL/GenBank/DDBJ databases">
        <authorList>
            <person name="Cooper E.A."/>
            <person name="Brenton Z.W."/>
            <person name="Flinn B.S."/>
            <person name="Jenkins J."/>
            <person name="Shu S."/>
            <person name="Flowers D."/>
            <person name="Luo F."/>
            <person name="Wang Y."/>
            <person name="Xia P."/>
            <person name="Barry K."/>
            <person name="Daum C."/>
            <person name="Lipzen A."/>
            <person name="Yoshinaga Y."/>
            <person name="Schmutz J."/>
            <person name="Saski C."/>
            <person name="Vermerris W."/>
            <person name="Kresovich S."/>
        </authorList>
    </citation>
    <scope>NUCLEOTIDE SEQUENCE</scope>
</reference>
<sequence length="862" mass="93077">MAPSPAMDVEEEGAGGDARKVVVISEAACTKAAPPVVHPEPVEDVGGGTTECSSSFGDTCSGFQDVAGDGEPEVNSVMSARANGGRPWKPPRKKVTAEWRNSIRPILWRCQWLELRMKELSSQVSKYDRELALNKKQKELQAASKANGSMSESMQIHKGHGNSIMKRRKRKRHEENLDIPLYIKKHQILSYYHGLTSNKQNKGAEADGLLIDDDCGSTVPIRGGLDSVTLLDSENYDVIFEQFSLKNILLSIDAVQSRVHLLQGHLSKAHYEGRNLAFSEGNTHVRVPQKRQHPQKRSSYTECRYTKPQKKKNLNVLLKDDNGPALSGRPCLPDRETDTQIKDANRVAEERSGECKHLREKAITVDLLLGIGNSIPNGYIEDLCKENADDILIDNQATSDVCQQFNKAKHLPSGTSSKEQNISAPVEVKNTCAPVKVDTTCAPVEVGTTCALAVGQQSSFEKSASKEPLSSGSKQEPNSKKKRRKKGSLFTRRKQRNEPSKTPTAKEKTEGTPSAANTQTESTSSAVAKKKTKGTCSAATGPQTMTPRSAGKKCKSVNEPSDAKEHGSVNSFSALMEQKNGKPSSAMKRKEASKTPAAKEKTEGTPSAANTQTESMPSAVAKQKTEGTRSAATGLETMTARSARKKRKSINEPADAKEHGSGNSFLAWTEHKTWKPSSAVKKQKTEKLSTAAKKHGSGNSSSESMEQTIGMLFSAVKRQKTETLSTAAKKHGSGNKSSASMEQKTGKPSSAAKKQKTETSSTAAKEHGPGNSTSALKEQKAGKGSSAVKKLETDHSSAAANKQEAESVSSVKKKQATESSSSKAKKAETAASAPSKLQVEKAMVVAVDRRSQRVRKPKVFAE</sequence>
<organism evidence="3 4">
    <name type="scientific">Sorghum bicolor</name>
    <name type="common">Sorghum</name>
    <name type="synonym">Sorghum vulgare</name>
    <dbReference type="NCBI Taxonomy" id="4558"/>
    <lineage>
        <taxon>Eukaryota</taxon>
        <taxon>Viridiplantae</taxon>
        <taxon>Streptophyta</taxon>
        <taxon>Embryophyta</taxon>
        <taxon>Tracheophyta</taxon>
        <taxon>Spermatophyta</taxon>
        <taxon>Magnoliopsida</taxon>
        <taxon>Liliopsida</taxon>
        <taxon>Poales</taxon>
        <taxon>Poaceae</taxon>
        <taxon>PACMAD clade</taxon>
        <taxon>Panicoideae</taxon>
        <taxon>Andropogonodae</taxon>
        <taxon>Andropogoneae</taxon>
        <taxon>Sorghinae</taxon>
        <taxon>Sorghum</taxon>
    </lineage>
</organism>
<feature type="compositionally biased region" description="Polar residues" evidence="2">
    <location>
        <begin position="604"/>
        <end position="616"/>
    </location>
</feature>
<dbReference type="EMBL" id="CM027687">
    <property type="protein sequence ID" value="KAG0519907.1"/>
    <property type="molecule type" value="Genomic_DNA"/>
</dbReference>
<evidence type="ECO:0000256" key="1">
    <source>
        <dbReference type="SAM" id="Coils"/>
    </source>
</evidence>
<protein>
    <submittedName>
        <fullName evidence="3">Uncharacterized protein</fullName>
    </submittedName>
</protein>
<dbReference type="InterPro" id="IPR038745">
    <property type="entry name" value="AT4G37440-like"/>
</dbReference>
<evidence type="ECO:0000256" key="2">
    <source>
        <dbReference type="SAM" id="MobiDB-lite"/>
    </source>
</evidence>
<comment type="caution">
    <text evidence="3">The sequence shown here is derived from an EMBL/GenBank/DDBJ whole genome shotgun (WGS) entry which is preliminary data.</text>
</comment>
<feature type="compositionally biased region" description="Polar residues" evidence="2">
    <location>
        <begin position="734"/>
        <end position="748"/>
    </location>
</feature>
<dbReference type="AlphaFoldDB" id="A0A921QFP3"/>
<gene>
    <name evidence="3" type="ORF">BDA96_08G027000</name>
</gene>
<feature type="region of interest" description="Disordered" evidence="2">
    <location>
        <begin position="71"/>
        <end position="93"/>
    </location>
</feature>
<feature type="compositionally biased region" description="Polar residues" evidence="2">
    <location>
        <begin position="537"/>
        <end position="547"/>
    </location>
</feature>
<keyword evidence="1" id="KW-0175">Coiled coil</keyword>
<accession>A0A921QFP3</accession>
<feature type="region of interest" description="Disordered" evidence="2">
    <location>
        <begin position="461"/>
        <end position="837"/>
    </location>
</feature>
<proteinExistence type="predicted"/>
<feature type="coiled-coil region" evidence="1">
    <location>
        <begin position="110"/>
        <end position="137"/>
    </location>
</feature>
<feature type="compositionally biased region" description="Polar residues" evidence="2">
    <location>
        <begin position="144"/>
        <end position="154"/>
    </location>
</feature>
<evidence type="ECO:0000313" key="3">
    <source>
        <dbReference type="EMBL" id="KAG0519907.1"/>
    </source>
</evidence>
<reference evidence="3" key="1">
    <citation type="journal article" date="2019" name="BMC Genomics">
        <title>A new reference genome for Sorghum bicolor reveals high levels of sequence similarity between sweet and grain genotypes: implications for the genetics of sugar metabolism.</title>
        <authorList>
            <person name="Cooper E.A."/>
            <person name="Brenton Z.W."/>
            <person name="Flinn B.S."/>
            <person name="Jenkins J."/>
            <person name="Shu S."/>
            <person name="Flowers D."/>
            <person name="Luo F."/>
            <person name="Wang Y."/>
            <person name="Xia P."/>
            <person name="Barry K."/>
            <person name="Daum C."/>
            <person name="Lipzen A."/>
            <person name="Yoshinaga Y."/>
            <person name="Schmutz J."/>
            <person name="Saski C."/>
            <person name="Vermerris W."/>
            <person name="Kresovich S."/>
        </authorList>
    </citation>
    <scope>NUCLEOTIDE SEQUENCE</scope>
</reference>
<feature type="compositionally biased region" description="Basic and acidic residues" evidence="2">
    <location>
        <begin position="588"/>
        <end position="603"/>
    </location>
</feature>
<dbReference type="PANTHER" id="PTHR34057">
    <property type="entry name" value="ELONGATION FACTOR"/>
    <property type="match status" value="1"/>
</dbReference>
<evidence type="ECO:0000313" key="4">
    <source>
        <dbReference type="Proteomes" id="UP000807115"/>
    </source>
</evidence>
<feature type="compositionally biased region" description="Basic and acidic residues" evidence="2">
    <location>
        <begin position="496"/>
        <end position="510"/>
    </location>
</feature>
<feature type="compositionally biased region" description="Basic residues" evidence="2">
    <location>
        <begin position="480"/>
        <end position="495"/>
    </location>
</feature>
<feature type="compositionally biased region" description="Polar residues" evidence="2">
    <location>
        <begin position="461"/>
        <end position="476"/>
    </location>
</feature>
<dbReference type="PANTHER" id="PTHR34057:SF15">
    <property type="entry name" value="CALMODULIN-BINDING DOMAIN-CONTAINING PROTEIN"/>
    <property type="match status" value="1"/>
</dbReference>
<name>A0A921QFP3_SORBI</name>
<feature type="compositionally biased region" description="Polar residues" evidence="2">
    <location>
        <begin position="796"/>
        <end position="810"/>
    </location>
</feature>